<keyword evidence="2" id="KW-0540">Nuclease</keyword>
<sequence>MSRRGPKHFAKLAFALADDEEPADADVTGFHERILAAAPGDDLLALWRRKLTAWDFEQSPAWSATAARTPERRAEVYGKLALDEDLRKAFDAVVPVHTEPGPVTISREFRPWYTREQAANRSFYWASYERLLRGKGWPDAAVSGLDEAAHAVVERLADPTSDTPYGARGLVVGYVQSGKTANFTGVTAKAIDAGYRLVIVLGGTLNLLRGQTQRRLDMELIGQENILGAADPSDPDALVGIDYQDDEDWPAKFVSFGARPSDLGAFDIERLTSRDRDYMSLERGISALEFEKPDRTRPLHDPANLHAARARIMVVKKNKSVLEKLVKDLKKIGPILGEIPALIIDDESDQASVNTTDPKKWEDGKVTRTAINGQISALLKLLPRAQYVGYTATPFANVFIDPGDEEDLFPRDFLISLPRPTDYMGVQDFHDLDGFEGDEGEAEKKHVRGIYDSTGDKLQEALDAFVLTGALKVYRAEHGVPSGPFRHHTMLVHESVRMAEHAALAQRIRTLWENSAHTGPEGHARLADLFDRDFRAYANGSLPTPATYADLKPYVSEARRLINQGGSPVIVVNGESERDYAQPDLDFDRTPNVWKILVGGTKLSRGFTVEGLTITYYRRTTQQADTLMQMGRWFGFRPGYRDLVRLYIGREEALGRGRNAKTVDLYEAFEAICRDEELFRDELSRYAPLVDGRPQVTPAQIPPLVAQHLPWVKPSARNKMFNAELVEVRSPGQIIEPTAHPNTGADLHHNTMLWRPLLDDLRPEREVFTYHHPSNGRSYTLSAFTHTLSHEQLMGILENLRWWNPAPFEPHLEYLRSLLRAPHLIDDWLLIAPQHTSSVRTLTGSIAGSRPLALSHRQRRRVEIFGNISDPKHRATALRISGALPRTEDEVTERHVTERRGSILLYPVIEDAPESTVIDGRVDPGKVAMVFSLVPPAAANNAAQSLVRFRAIDSTRDTPITDRPTTS</sequence>
<feature type="domain" description="Putative endonuclease Z1" evidence="1">
    <location>
        <begin position="458"/>
        <end position="708"/>
    </location>
</feature>
<dbReference type="Proteomes" id="UP000236178">
    <property type="component" value="Unassembled WGS sequence"/>
</dbReference>
<name>A0A2I0SBM4_9ACTN</name>
<proteinExistence type="predicted"/>
<dbReference type="GO" id="GO:0004519">
    <property type="term" value="F:endonuclease activity"/>
    <property type="evidence" value="ECO:0007669"/>
    <property type="project" value="UniProtKB-KW"/>
</dbReference>
<evidence type="ECO:0000259" key="1">
    <source>
        <dbReference type="Pfam" id="PF10593"/>
    </source>
</evidence>
<dbReference type="OrthoDB" id="436461at2"/>
<keyword evidence="2" id="KW-0255">Endonuclease</keyword>
<dbReference type="Pfam" id="PF10593">
    <property type="entry name" value="Z1"/>
    <property type="match status" value="1"/>
</dbReference>
<dbReference type="InterPro" id="IPR018310">
    <property type="entry name" value="Put_endonuclease_Z1-dom"/>
</dbReference>
<reference evidence="2 3" key="1">
    <citation type="submission" date="2017-12" db="EMBL/GenBank/DDBJ databases">
        <title>Streptomyces populusis sp. nov., a novel endophytic actinobacterium isolated from stems of Populus adenopoda Maxim.</title>
        <authorList>
            <person name="Wang Z."/>
        </authorList>
    </citation>
    <scope>NUCLEOTIDE SEQUENCE [LARGE SCALE GENOMIC DNA]</scope>
    <source>
        <strain evidence="2 3">A249</strain>
    </source>
</reference>
<dbReference type="AlphaFoldDB" id="A0A2I0SBM4"/>
<gene>
    <name evidence="2" type="ORF">CW362_41030</name>
</gene>
<comment type="caution">
    <text evidence="2">The sequence shown here is derived from an EMBL/GenBank/DDBJ whole genome shotgun (WGS) entry which is preliminary data.</text>
</comment>
<accession>A0A2I0SBM4</accession>
<dbReference type="EMBL" id="PJOS01000186">
    <property type="protein sequence ID" value="PKT67330.1"/>
    <property type="molecule type" value="Genomic_DNA"/>
</dbReference>
<protein>
    <submittedName>
        <fullName evidence="2">Endonuclease</fullName>
    </submittedName>
</protein>
<dbReference type="RefSeq" id="WP_103554688.1">
    <property type="nucleotide sequence ID" value="NZ_JBHJSK010000005.1"/>
</dbReference>
<keyword evidence="3" id="KW-1185">Reference proteome</keyword>
<evidence type="ECO:0000313" key="3">
    <source>
        <dbReference type="Proteomes" id="UP000236178"/>
    </source>
</evidence>
<evidence type="ECO:0000313" key="2">
    <source>
        <dbReference type="EMBL" id="PKT67330.1"/>
    </source>
</evidence>
<keyword evidence="2" id="KW-0378">Hydrolase</keyword>
<organism evidence="2 3">
    <name type="scientific">Streptomyces populi</name>
    <dbReference type="NCBI Taxonomy" id="2058924"/>
    <lineage>
        <taxon>Bacteria</taxon>
        <taxon>Bacillati</taxon>
        <taxon>Actinomycetota</taxon>
        <taxon>Actinomycetes</taxon>
        <taxon>Kitasatosporales</taxon>
        <taxon>Streptomycetaceae</taxon>
        <taxon>Streptomyces</taxon>
    </lineage>
</organism>